<organism evidence="2 3">
    <name type="scientific">Daucus carota subsp. sativus</name>
    <name type="common">Carrot</name>
    <dbReference type="NCBI Taxonomy" id="79200"/>
    <lineage>
        <taxon>Eukaryota</taxon>
        <taxon>Viridiplantae</taxon>
        <taxon>Streptophyta</taxon>
        <taxon>Embryophyta</taxon>
        <taxon>Tracheophyta</taxon>
        <taxon>Spermatophyta</taxon>
        <taxon>Magnoliopsida</taxon>
        <taxon>eudicotyledons</taxon>
        <taxon>Gunneridae</taxon>
        <taxon>Pentapetalae</taxon>
        <taxon>asterids</taxon>
        <taxon>campanulids</taxon>
        <taxon>Apiales</taxon>
        <taxon>Apiaceae</taxon>
        <taxon>Apioideae</taxon>
        <taxon>Scandiceae</taxon>
        <taxon>Daucinae</taxon>
        <taxon>Daucus</taxon>
        <taxon>Daucus sect. Daucus</taxon>
    </lineage>
</organism>
<evidence type="ECO:0000313" key="3">
    <source>
        <dbReference type="Proteomes" id="UP000077755"/>
    </source>
</evidence>
<feature type="region of interest" description="Disordered" evidence="1">
    <location>
        <begin position="79"/>
        <end position="103"/>
    </location>
</feature>
<dbReference type="InterPro" id="IPR038765">
    <property type="entry name" value="Papain-like_cys_pep_sf"/>
</dbReference>
<dbReference type="Gene3D" id="3.90.70.80">
    <property type="match status" value="1"/>
</dbReference>
<sequence>MRLMDKEGRGIELDNVHVFWRTLHMEGTSYSSDDHQTQFQYDDEILWYYFDLMLKQSSEVKKMYISQLKKMIHPESVTLEEPISDRKSKGRPTSRSSTKRDPSYFEHVDKKFKSSNKSKTSMREEYIPSEIPHFIVPYIHEYVNVLGDGNCGYRSVAHQIYGSEDQWRRVRMDLYDFIERRIDFWAKVWHKSIEEAWITLRKVNYCESPCPVEYWMSMDEMGPVIATMYNVILVGLHPIELKFGNLTYLPLYVPEGIVRPEKLICIAFLRKSNHFVSISLMDNCPIPVVYGFWTRFREDSVQGWDTPLMSRIENWKLICG</sequence>
<dbReference type="CDD" id="cd22744">
    <property type="entry name" value="OTU"/>
    <property type="match status" value="1"/>
</dbReference>
<name>A0AAF0XTT3_DAUCS</name>
<dbReference type="SUPFAM" id="SSF54001">
    <property type="entry name" value="Cysteine proteinases"/>
    <property type="match status" value="1"/>
</dbReference>
<evidence type="ECO:0000256" key="1">
    <source>
        <dbReference type="SAM" id="MobiDB-lite"/>
    </source>
</evidence>
<dbReference type="Proteomes" id="UP000077755">
    <property type="component" value="Chromosome 8"/>
</dbReference>
<keyword evidence="3" id="KW-1185">Reference proteome</keyword>
<evidence type="ECO:0008006" key="4">
    <source>
        <dbReference type="Google" id="ProtNLM"/>
    </source>
</evidence>
<dbReference type="AlphaFoldDB" id="A0AAF0XTT3"/>
<protein>
    <recommendedName>
        <fullName evidence="4">OTU domain-containing protein</fullName>
    </recommendedName>
</protein>
<reference evidence="2" key="1">
    <citation type="journal article" date="2016" name="Nat. Genet.">
        <title>A high-quality carrot genome assembly provides new insights into carotenoid accumulation and asterid genome evolution.</title>
        <authorList>
            <person name="Iorizzo M."/>
            <person name="Ellison S."/>
            <person name="Senalik D."/>
            <person name="Zeng P."/>
            <person name="Satapoomin P."/>
            <person name="Huang J."/>
            <person name="Bowman M."/>
            <person name="Iovene M."/>
            <person name="Sanseverino W."/>
            <person name="Cavagnaro P."/>
            <person name="Yildiz M."/>
            <person name="Macko-Podgorni A."/>
            <person name="Moranska E."/>
            <person name="Grzebelus E."/>
            <person name="Grzebelus D."/>
            <person name="Ashrafi H."/>
            <person name="Zheng Z."/>
            <person name="Cheng S."/>
            <person name="Spooner D."/>
            <person name="Van Deynze A."/>
            <person name="Simon P."/>
        </authorList>
    </citation>
    <scope>NUCLEOTIDE SEQUENCE</scope>
    <source>
        <tissue evidence="2">Leaf</tissue>
    </source>
</reference>
<dbReference type="EMBL" id="CP093350">
    <property type="protein sequence ID" value="WOH13019.1"/>
    <property type="molecule type" value="Genomic_DNA"/>
</dbReference>
<accession>A0AAF0XTT3</accession>
<gene>
    <name evidence="2" type="ORF">DCAR_0832528</name>
</gene>
<evidence type="ECO:0000313" key="2">
    <source>
        <dbReference type="EMBL" id="WOH13019.1"/>
    </source>
</evidence>
<proteinExistence type="predicted"/>
<dbReference type="KEGG" id="dcr:108198476"/>
<reference evidence="2" key="2">
    <citation type="submission" date="2022-03" db="EMBL/GenBank/DDBJ databases">
        <title>Draft title - Genomic analysis of global carrot germplasm unveils the trajectory of domestication and the origin of high carotenoid orange carrot.</title>
        <authorList>
            <person name="Iorizzo M."/>
            <person name="Ellison S."/>
            <person name="Senalik D."/>
            <person name="Macko-Podgorni A."/>
            <person name="Grzebelus D."/>
            <person name="Bostan H."/>
            <person name="Rolling W."/>
            <person name="Curaba J."/>
            <person name="Simon P."/>
        </authorList>
    </citation>
    <scope>NUCLEOTIDE SEQUENCE</scope>
    <source>
        <tissue evidence="2">Leaf</tissue>
    </source>
</reference>